<dbReference type="Gene3D" id="4.10.240.10">
    <property type="entry name" value="Zn(2)-C6 fungal-type DNA-binding domain"/>
    <property type="match status" value="1"/>
</dbReference>
<dbReference type="Proteomes" id="UP000241818">
    <property type="component" value="Unassembled WGS sequence"/>
</dbReference>
<evidence type="ECO:0000256" key="3">
    <source>
        <dbReference type="ARBA" id="ARBA00023015"/>
    </source>
</evidence>
<dbReference type="Pfam" id="PF04082">
    <property type="entry name" value="Fungal_trans"/>
    <property type="match status" value="1"/>
</dbReference>
<keyword evidence="2" id="KW-0862">Zinc</keyword>
<dbReference type="PANTHER" id="PTHR31944">
    <property type="entry name" value="HEME-RESPONSIVE ZINC FINGER TRANSCRIPTION FACTOR HAP1"/>
    <property type="match status" value="1"/>
</dbReference>
<dbReference type="InterPro" id="IPR051430">
    <property type="entry name" value="Fungal_TF_Env_Response"/>
</dbReference>
<dbReference type="InterPro" id="IPR007219">
    <property type="entry name" value="XnlR_reg_dom"/>
</dbReference>
<proteinExistence type="predicted"/>
<dbReference type="InParanoid" id="A0A2T3BFY3"/>
<dbReference type="CDD" id="cd12148">
    <property type="entry name" value="fungal_TF_MHR"/>
    <property type="match status" value="1"/>
</dbReference>
<gene>
    <name evidence="9" type="ORF">M430DRAFT_132690</name>
</gene>
<dbReference type="GO" id="GO:0005634">
    <property type="term" value="C:nucleus"/>
    <property type="evidence" value="ECO:0007669"/>
    <property type="project" value="TreeGrafter"/>
</dbReference>
<dbReference type="PROSITE" id="PS00463">
    <property type="entry name" value="ZN2_CY6_FUNGAL_1"/>
    <property type="match status" value="1"/>
</dbReference>
<protein>
    <recommendedName>
        <fullName evidence="8">Zn(2)-C6 fungal-type domain-containing protein</fullName>
    </recommendedName>
</protein>
<keyword evidence="10" id="KW-1185">Reference proteome</keyword>
<reference evidence="9 10" key="1">
    <citation type="journal article" date="2018" name="New Phytol.">
        <title>Comparative genomics and transcriptomics depict ericoid mycorrhizal fungi as versatile saprotrophs and plant mutualists.</title>
        <authorList>
            <person name="Martino E."/>
            <person name="Morin E."/>
            <person name="Grelet G.A."/>
            <person name="Kuo A."/>
            <person name="Kohler A."/>
            <person name="Daghino S."/>
            <person name="Barry K.W."/>
            <person name="Cichocki N."/>
            <person name="Clum A."/>
            <person name="Dockter R.B."/>
            <person name="Hainaut M."/>
            <person name="Kuo R.C."/>
            <person name="LaButti K."/>
            <person name="Lindahl B.D."/>
            <person name="Lindquist E.A."/>
            <person name="Lipzen A."/>
            <person name="Khouja H.R."/>
            <person name="Magnuson J."/>
            <person name="Murat C."/>
            <person name="Ohm R.A."/>
            <person name="Singer S.W."/>
            <person name="Spatafora J.W."/>
            <person name="Wang M."/>
            <person name="Veneault-Fourrey C."/>
            <person name="Henrissat B."/>
            <person name="Grigoriev I.V."/>
            <person name="Martin F.M."/>
            <person name="Perotto S."/>
        </authorList>
    </citation>
    <scope>NUCLEOTIDE SEQUENCE [LARGE SCALE GENOMIC DNA]</scope>
    <source>
        <strain evidence="9 10">ATCC 22711</strain>
    </source>
</reference>
<dbReference type="Pfam" id="PF00172">
    <property type="entry name" value="Zn_clus"/>
    <property type="match status" value="1"/>
</dbReference>
<evidence type="ECO:0000259" key="8">
    <source>
        <dbReference type="PROSITE" id="PS50048"/>
    </source>
</evidence>
<evidence type="ECO:0000313" key="9">
    <source>
        <dbReference type="EMBL" id="PSS28326.1"/>
    </source>
</evidence>
<feature type="region of interest" description="Disordered" evidence="7">
    <location>
        <begin position="73"/>
        <end position="111"/>
    </location>
</feature>
<keyword evidence="3" id="KW-0805">Transcription regulation</keyword>
<keyword evidence="6" id="KW-0539">Nucleus</keyword>
<evidence type="ECO:0000256" key="1">
    <source>
        <dbReference type="ARBA" id="ARBA00022723"/>
    </source>
</evidence>
<keyword evidence="5" id="KW-0804">Transcription</keyword>
<name>A0A2T3BFY3_AMORE</name>
<dbReference type="GO" id="GO:0001228">
    <property type="term" value="F:DNA-binding transcription activator activity, RNA polymerase II-specific"/>
    <property type="evidence" value="ECO:0007669"/>
    <property type="project" value="TreeGrafter"/>
</dbReference>
<dbReference type="EMBL" id="KZ679006">
    <property type="protein sequence ID" value="PSS28326.1"/>
    <property type="molecule type" value="Genomic_DNA"/>
</dbReference>
<evidence type="ECO:0000256" key="2">
    <source>
        <dbReference type="ARBA" id="ARBA00022833"/>
    </source>
</evidence>
<dbReference type="InterPro" id="IPR001138">
    <property type="entry name" value="Zn2Cys6_DnaBD"/>
</dbReference>
<dbReference type="PROSITE" id="PS50048">
    <property type="entry name" value="ZN2_CY6_FUNGAL_2"/>
    <property type="match status" value="1"/>
</dbReference>
<feature type="region of interest" description="Disordered" evidence="7">
    <location>
        <begin position="1"/>
        <end position="24"/>
    </location>
</feature>
<dbReference type="SMART" id="SM00066">
    <property type="entry name" value="GAL4"/>
    <property type="match status" value="1"/>
</dbReference>
<dbReference type="GO" id="GO:0000978">
    <property type="term" value="F:RNA polymerase II cis-regulatory region sequence-specific DNA binding"/>
    <property type="evidence" value="ECO:0007669"/>
    <property type="project" value="TreeGrafter"/>
</dbReference>
<dbReference type="PANTHER" id="PTHR31944:SF130">
    <property type="entry name" value="ZN(II)2CYS6 TRANSCRIPTION FACTO (EUROFUNG)"/>
    <property type="match status" value="1"/>
</dbReference>
<dbReference type="GO" id="GO:0006351">
    <property type="term" value="P:DNA-templated transcription"/>
    <property type="evidence" value="ECO:0007669"/>
    <property type="project" value="InterPro"/>
</dbReference>
<dbReference type="GeneID" id="36570344"/>
<evidence type="ECO:0000256" key="6">
    <source>
        <dbReference type="ARBA" id="ARBA00023242"/>
    </source>
</evidence>
<dbReference type="RefSeq" id="XP_024725851.1">
    <property type="nucleotide sequence ID" value="XM_024862263.1"/>
</dbReference>
<dbReference type="CDD" id="cd00067">
    <property type="entry name" value="GAL4"/>
    <property type="match status" value="1"/>
</dbReference>
<keyword evidence="1" id="KW-0479">Metal-binding</keyword>
<dbReference type="OrthoDB" id="4236860at2759"/>
<dbReference type="GO" id="GO:0008270">
    <property type="term" value="F:zinc ion binding"/>
    <property type="evidence" value="ECO:0007669"/>
    <property type="project" value="InterPro"/>
</dbReference>
<evidence type="ECO:0000313" key="10">
    <source>
        <dbReference type="Proteomes" id="UP000241818"/>
    </source>
</evidence>
<evidence type="ECO:0000256" key="4">
    <source>
        <dbReference type="ARBA" id="ARBA00023125"/>
    </source>
</evidence>
<dbReference type="InterPro" id="IPR036864">
    <property type="entry name" value="Zn2-C6_fun-type_DNA-bd_sf"/>
</dbReference>
<feature type="compositionally biased region" description="Polar residues" evidence="7">
    <location>
        <begin position="1"/>
        <end position="18"/>
    </location>
</feature>
<sequence length="755" mass="85343">MIPNPSSDASEVASSNPDRSVLEGRKRKRDVLACLACRRRKLKCDRGLPACSRCQKGGVASSCTYQSFPADGAGHQDEFDEPIDENGAAPKRARGSSSVNPPNGLIDREVPSISTPTYSAQTEAITRLEDRLKILEGIIAQGASRNVAAKEAVFPMRTMIPKEKDEKAREPETSYFKGRGFRTQFYGPSCPISLIAHFPEVRAMMKEAHPGSALERLQNDCKVMQARYKKNEAKSWKEPPPDLVDCVPEKTVTDSFVKLYFNTFEKTYHILHEPTFWSDYDEFWKSPRDSKPGFVPVLLLILATVRDMSPGEPLSFDLNGSSSRRTEAISWIQACDAWLKQQSQKHRFMAMYQVMCLRVLAASSNCLKMKEAYLGVENLLGYFKAAGMHRDPSLLEGRCSVFEKEMRRRFWATAMELELQASIDRGMSSSLSSIPFDCQPPLNINDEDLGVDALHCPEPKPLEQYTLTSYLHVSSKSLPLRISLCSLINDPSSHLEYHQVLQYEQQINEALDAIPQWTDWTNKGHNQASSLLDLQLRQFLLMLHTPFARRSGSSQHRYSRMVCFETSKHLLDQHSKLISSGNFTLPLLREDVFRAALSICHNTFLYTLKPDFFFHGIISAFPSMLEDAFKILEERSMRRGRGYHQFWYISVAFWLVQSKLDPENASDFKLQAMERVARLYHKALAHMEAPPTTHLPPLEAGFQAPGSWFSNPDITGFTLGEADDPVGVLDPFDASDWTLDNLWSMEGDFDTSALG</sequence>
<evidence type="ECO:0000256" key="7">
    <source>
        <dbReference type="SAM" id="MobiDB-lite"/>
    </source>
</evidence>
<organism evidence="9 10">
    <name type="scientific">Amorphotheca resinae ATCC 22711</name>
    <dbReference type="NCBI Taxonomy" id="857342"/>
    <lineage>
        <taxon>Eukaryota</taxon>
        <taxon>Fungi</taxon>
        <taxon>Dikarya</taxon>
        <taxon>Ascomycota</taxon>
        <taxon>Pezizomycotina</taxon>
        <taxon>Leotiomycetes</taxon>
        <taxon>Helotiales</taxon>
        <taxon>Amorphothecaceae</taxon>
        <taxon>Amorphotheca</taxon>
    </lineage>
</organism>
<dbReference type="STRING" id="857342.A0A2T3BFY3"/>
<dbReference type="AlphaFoldDB" id="A0A2T3BFY3"/>
<evidence type="ECO:0000256" key="5">
    <source>
        <dbReference type="ARBA" id="ARBA00023163"/>
    </source>
</evidence>
<feature type="domain" description="Zn(2)-C6 fungal-type" evidence="8">
    <location>
        <begin position="33"/>
        <end position="65"/>
    </location>
</feature>
<accession>A0A2T3BFY3</accession>
<dbReference type="SUPFAM" id="SSF57701">
    <property type="entry name" value="Zn2/Cys6 DNA-binding domain"/>
    <property type="match status" value="1"/>
</dbReference>
<keyword evidence="4" id="KW-0238">DNA-binding</keyword>